<accession>E3L6A7</accession>
<dbReference type="GeneID" id="10532040"/>
<dbReference type="RefSeq" id="XP_003336501.1">
    <property type="nucleotide sequence ID" value="XM_003336453.1"/>
</dbReference>
<keyword evidence="2" id="KW-1185">Reference proteome</keyword>
<gene>
    <name evidence="1" type="ORF">PGTG_18172</name>
</gene>
<reference evidence="2" key="2">
    <citation type="journal article" date="2011" name="Proc. Natl. Acad. Sci. U.S.A.">
        <title>Obligate biotrophy features unraveled by the genomic analysis of rust fungi.</title>
        <authorList>
            <person name="Duplessis S."/>
            <person name="Cuomo C.A."/>
            <person name="Lin Y.-C."/>
            <person name="Aerts A."/>
            <person name="Tisserant E."/>
            <person name="Veneault-Fourrey C."/>
            <person name="Joly D.L."/>
            <person name="Hacquard S."/>
            <person name="Amselem J."/>
            <person name="Cantarel B.L."/>
            <person name="Chiu R."/>
            <person name="Coutinho P.M."/>
            <person name="Feau N."/>
            <person name="Field M."/>
            <person name="Frey P."/>
            <person name="Gelhaye E."/>
            <person name="Goldberg J."/>
            <person name="Grabherr M.G."/>
            <person name="Kodira C.D."/>
            <person name="Kohler A."/>
            <person name="Kuees U."/>
            <person name="Lindquist E.A."/>
            <person name="Lucas S.M."/>
            <person name="Mago R."/>
            <person name="Mauceli E."/>
            <person name="Morin E."/>
            <person name="Murat C."/>
            <person name="Pangilinan J.L."/>
            <person name="Park R."/>
            <person name="Pearson M."/>
            <person name="Quesneville H."/>
            <person name="Rouhier N."/>
            <person name="Sakthikumar S."/>
            <person name="Salamov A.A."/>
            <person name="Schmutz J."/>
            <person name="Selles B."/>
            <person name="Shapiro H."/>
            <person name="Tanguay P."/>
            <person name="Tuskan G.A."/>
            <person name="Henrissat B."/>
            <person name="Van de Peer Y."/>
            <person name="Rouze P."/>
            <person name="Ellis J.G."/>
            <person name="Dodds P.N."/>
            <person name="Schein J.E."/>
            <person name="Zhong S."/>
            <person name="Hamelin R.C."/>
            <person name="Grigoriev I.V."/>
            <person name="Szabo L.J."/>
            <person name="Martin F."/>
        </authorList>
    </citation>
    <scope>NUCLEOTIDE SEQUENCE [LARGE SCALE GENOMIC DNA]</scope>
    <source>
        <strain evidence="2">CRL 75-36-700-3 / race SCCL</strain>
    </source>
</reference>
<dbReference type="AlphaFoldDB" id="E3L6A7"/>
<dbReference type="OrthoDB" id="2501064at2759"/>
<evidence type="ECO:0000313" key="1">
    <source>
        <dbReference type="EMBL" id="EFP92082.1"/>
    </source>
</evidence>
<proteinExistence type="predicted"/>
<dbReference type="EMBL" id="DS178357">
    <property type="protein sequence ID" value="EFP92082.1"/>
    <property type="molecule type" value="Genomic_DNA"/>
</dbReference>
<protein>
    <submittedName>
        <fullName evidence="1">Uncharacterized protein</fullName>
    </submittedName>
</protein>
<name>E3L6A7_PUCGT</name>
<dbReference type="Proteomes" id="UP000008783">
    <property type="component" value="Unassembled WGS sequence"/>
</dbReference>
<dbReference type="VEuPathDB" id="FungiDB:PGTG_18172"/>
<reference key="1">
    <citation type="submission" date="2007-01" db="EMBL/GenBank/DDBJ databases">
        <title>The Genome Sequence of Puccinia graminis f. sp. tritici Strain CRL 75-36-700-3.</title>
        <authorList>
            <consortium name="The Broad Institute Genome Sequencing Platform"/>
            <person name="Birren B."/>
            <person name="Lander E."/>
            <person name="Galagan J."/>
            <person name="Nusbaum C."/>
            <person name="Devon K."/>
            <person name="Cuomo C."/>
            <person name="Jaffe D."/>
            <person name="Butler J."/>
            <person name="Alvarez P."/>
            <person name="Gnerre S."/>
            <person name="Grabherr M."/>
            <person name="Mauceli E."/>
            <person name="Brockman W."/>
            <person name="Young S."/>
            <person name="LaButti K."/>
            <person name="Sykes S."/>
            <person name="DeCaprio D."/>
            <person name="Crawford M."/>
            <person name="Koehrsen M."/>
            <person name="Engels R."/>
            <person name="Montgomery P."/>
            <person name="Pearson M."/>
            <person name="Howarth C."/>
            <person name="Larson L."/>
            <person name="White J."/>
            <person name="Zeng Q."/>
            <person name="Kodira C."/>
            <person name="Yandava C."/>
            <person name="Alvarado L."/>
            <person name="O'Leary S."/>
            <person name="Szabo L."/>
            <person name="Dean R."/>
            <person name="Schein J."/>
        </authorList>
    </citation>
    <scope>NUCLEOTIDE SEQUENCE</scope>
    <source>
        <strain>CRL 75-36-700-3</strain>
    </source>
</reference>
<evidence type="ECO:0000313" key="2">
    <source>
        <dbReference type="Proteomes" id="UP000008783"/>
    </source>
</evidence>
<dbReference type="InParanoid" id="E3L6A7"/>
<organism evidence="1 2">
    <name type="scientific">Puccinia graminis f. sp. tritici (strain CRL 75-36-700-3 / race SCCL)</name>
    <name type="common">Black stem rust fungus</name>
    <dbReference type="NCBI Taxonomy" id="418459"/>
    <lineage>
        <taxon>Eukaryota</taxon>
        <taxon>Fungi</taxon>
        <taxon>Dikarya</taxon>
        <taxon>Basidiomycota</taxon>
        <taxon>Pucciniomycotina</taxon>
        <taxon>Pucciniomycetes</taxon>
        <taxon>Pucciniales</taxon>
        <taxon>Pucciniaceae</taxon>
        <taxon>Puccinia</taxon>
    </lineage>
</organism>
<sequence length="241" mass="28168">MAIQPFPSTNPGEIFPGVIKGYVEYHRRQRGHKDYLETKPPKWDLSESVFRDLKEAERSNGVNVWNISHLIHWLGLGKNKRFELCGKDEILNHLMILDTLISSWYIDDITWYESSDRAWLRRTFKEEYDKKLNSLCNTASNIFRDEKLLNHIQTLKLQAKENFDYGIISKLINENVAYRLTVKINGLDEQMMVLIKFFQDRNTGSKDGPYKLGSSLGFFPFRSQDHFGAKGKLNFKADPEK</sequence>
<dbReference type="KEGG" id="pgr:PGTG_18172"/>
<dbReference type="HOGENOM" id="CLU_1152256_0_0_1"/>